<dbReference type="EMBL" id="JYIZ01000047">
    <property type="protein sequence ID" value="KJL40082.1"/>
    <property type="molecule type" value="Genomic_DNA"/>
</dbReference>
<evidence type="ECO:0000313" key="2">
    <source>
        <dbReference type="Proteomes" id="UP000033956"/>
    </source>
</evidence>
<evidence type="ECO:0008006" key="3">
    <source>
        <dbReference type="Google" id="ProtNLM"/>
    </source>
</evidence>
<dbReference type="OrthoDB" id="5951444at2"/>
<reference evidence="1 2" key="1">
    <citation type="submission" date="2015-02" db="EMBL/GenBank/DDBJ databases">
        <title>Draft genome sequences of ten Microbacterium spp. with emphasis on heavy metal contaminated environments.</title>
        <authorList>
            <person name="Corretto E."/>
        </authorList>
    </citation>
    <scope>NUCLEOTIDE SEQUENCE [LARGE SCALE GENOMIC DNA]</scope>
    <source>
        <strain evidence="1 2">DSM 12510</strain>
    </source>
</reference>
<dbReference type="Proteomes" id="UP000033956">
    <property type="component" value="Unassembled WGS sequence"/>
</dbReference>
<organism evidence="1 2">
    <name type="scientific">Microbacterium terrae</name>
    <dbReference type="NCBI Taxonomy" id="69369"/>
    <lineage>
        <taxon>Bacteria</taxon>
        <taxon>Bacillati</taxon>
        <taxon>Actinomycetota</taxon>
        <taxon>Actinomycetes</taxon>
        <taxon>Micrococcales</taxon>
        <taxon>Microbacteriaceae</taxon>
        <taxon>Microbacterium</taxon>
    </lineage>
</organism>
<accession>A0A0M2H687</accession>
<sequence>MQKTGGSVAAFIAGVTPAKRRRDAETMLAIMSEITGRDPELWGTIIGFGSCHYLYPTGTQGDMPVTAFAPRKQASTLYLAPGFTSRTAALADLGPHTTSVSCLYLKDLDLVDHDVLRQIIADSEAQMRSGQGWDGATITLTD</sequence>
<dbReference type="RefSeq" id="WP_045275618.1">
    <property type="nucleotide sequence ID" value="NZ_BAAAUP010000003.1"/>
</dbReference>
<evidence type="ECO:0000313" key="1">
    <source>
        <dbReference type="EMBL" id="KJL40082.1"/>
    </source>
</evidence>
<gene>
    <name evidence="1" type="ORF">RS81_01671</name>
</gene>
<proteinExistence type="predicted"/>
<protein>
    <recommendedName>
        <fullName evidence="3">YdhG-like domain-containing protein</fullName>
    </recommendedName>
</protein>
<dbReference type="AlphaFoldDB" id="A0A0M2H687"/>
<keyword evidence="2" id="KW-1185">Reference proteome</keyword>
<comment type="caution">
    <text evidence="1">The sequence shown here is derived from an EMBL/GenBank/DDBJ whole genome shotgun (WGS) entry which is preliminary data.</text>
</comment>
<name>A0A0M2H687_9MICO</name>
<dbReference type="STRING" id="92835.RS81_01671"/>
<dbReference type="PATRIC" id="fig|92835.4.peg.1691"/>